<evidence type="ECO:0000313" key="2">
    <source>
        <dbReference type="EMBL" id="OMO71720.1"/>
    </source>
</evidence>
<protein>
    <submittedName>
        <fullName evidence="2">Uncharacterized protein</fullName>
    </submittedName>
</protein>
<dbReference type="EMBL" id="AWWV01011551">
    <property type="protein sequence ID" value="OMO71720.1"/>
    <property type="molecule type" value="Genomic_DNA"/>
</dbReference>
<sequence>FLSSAADVDQFEFPKAEGNQPDADSMGYEEVEK</sequence>
<dbReference type="Proteomes" id="UP000188268">
    <property type="component" value="Unassembled WGS sequence"/>
</dbReference>
<keyword evidence="3" id="KW-1185">Reference proteome</keyword>
<reference evidence="2 3" key="1">
    <citation type="submission" date="2013-09" db="EMBL/GenBank/DDBJ databases">
        <title>Corchorus capsularis genome sequencing.</title>
        <authorList>
            <person name="Alam M."/>
            <person name="Haque M.S."/>
            <person name="Islam M.S."/>
            <person name="Emdad E.M."/>
            <person name="Islam M.M."/>
            <person name="Ahmed B."/>
            <person name="Halim A."/>
            <person name="Hossen Q.M.M."/>
            <person name="Hossain M.Z."/>
            <person name="Ahmed R."/>
            <person name="Khan M.M."/>
            <person name="Islam R."/>
            <person name="Rashid M.M."/>
            <person name="Khan S.A."/>
            <person name="Rahman M.S."/>
            <person name="Alam M."/>
        </authorList>
    </citation>
    <scope>NUCLEOTIDE SEQUENCE [LARGE SCALE GENOMIC DNA]</scope>
    <source>
        <strain evidence="3">cv. CVL-1</strain>
        <tissue evidence="2">Whole seedling</tissue>
    </source>
</reference>
<gene>
    <name evidence="2" type="ORF">CCACVL1_18092</name>
</gene>
<name>A0A1R3HN64_COCAP</name>
<dbReference type="AlphaFoldDB" id="A0A1R3HN64"/>
<accession>A0A1R3HN64</accession>
<feature type="non-terminal residue" evidence="2">
    <location>
        <position position="1"/>
    </location>
</feature>
<evidence type="ECO:0000256" key="1">
    <source>
        <dbReference type="SAM" id="MobiDB-lite"/>
    </source>
</evidence>
<dbReference type="Gramene" id="OMO71720">
    <property type="protein sequence ID" value="OMO71720"/>
    <property type="gene ID" value="CCACVL1_18092"/>
</dbReference>
<proteinExistence type="predicted"/>
<feature type="region of interest" description="Disordered" evidence="1">
    <location>
        <begin position="1"/>
        <end position="33"/>
    </location>
</feature>
<evidence type="ECO:0000313" key="3">
    <source>
        <dbReference type="Proteomes" id="UP000188268"/>
    </source>
</evidence>
<organism evidence="2 3">
    <name type="scientific">Corchorus capsularis</name>
    <name type="common">Jute</name>
    <dbReference type="NCBI Taxonomy" id="210143"/>
    <lineage>
        <taxon>Eukaryota</taxon>
        <taxon>Viridiplantae</taxon>
        <taxon>Streptophyta</taxon>
        <taxon>Embryophyta</taxon>
        <taxon>Tracheophyta</taxon>
        <taxon>Spermatophyta</taxon>
        <taxon>Magnoliopsida</taxon>
        <taxon>eudicotyledons</taxon>
        <taxon>Gunneridae</taxon>
        <taxon>Pentapetalae</taxon>
        <taxon>rosids</taxon>
        <taxon>malvids</taxon>
        <taxon>Malvales</taxon>
        <taxon>Malvaceae</taxon>
        <taxon>Grewioideae</taxon>
        <taxon>Apeibeae</taxon>
        <taxon>Corchorus</taxon>
    </lineage>
</organism>
<comment type="caution">
    <text evidence="2">The sequence shown here is derived from an EMBL/GenBank/DDBJ whole genome shotgun (WGS) entry which is preliminary data.</text>
</comment>